<evidence type="ECO:0000313" key="1">
    <source>
        <dbReference type="EMBL" id="GAX11667.1"/>
    </source>
</evidence>
<reference evidence="1 2" key="1">
    <citation type="journal article" date="2015" name="Plant Cell">
        <title>Oil accumulation by the oleaginous diatom Fistulifera solaris as revealed by the genome and transcriptome.</title>
        <authorList>
            <person name="Tanaka T."/>
            <person name="Maeda Y."/>
            <person name="Veluchamy A."/>
            <person name="Tanaka M."/>
            <person name="Abida H."/>
            <person name="Marechal E."/>
            <person name="Bowler C."/>
            <person name="Muto M."/>
            <person name="Sunaga Y."/>
            <person name="Tanaka M."/>
            <person name="Yoshino T."/>
            <person name="Taniguchi T."/>
            <person name="Fukuda Y."/>
            <person name="Nemoto M."/>
            <person name="Matsumoto M."/>
            <person name="Wong P.S."/>
            <person name="Aburatani S."/>
            <person name="Fujibuchi W."/>
        </authorList>
    </citation>
    <scope>NUCLEOTIDE SEQUENCE [LARGE SCALE GENOMIC DNA]</scope>
    <source>
        <strain evidence="1 2">JPCC DA0580</strain>
    </source>
</reference>
<protein>
    <submittedName>
        <fullName evidence="1">Uncharacterized protein</fullName>
    </submittedName>
</protein>
<dbReference type="AlphaFoldDB" id="A0A1Z5JCE3"/>
<organism evidence="1 2">
    <name type="scientific">Fistulifera solaris</name>
    <name type="common">Oleaginous diatom</name>
    <dbReference type="NCBI Taxonomy" id="1519565"/>
    <lineage>
        <taxon>Eukaryota</taxon>
        <taxon>Sar</taxon>
        <taxon>Stramenopiles</taxon>
        <taxon>Ochrophyta</taxon>
        <taxon>Bacillariophyta</taxon>
        <taxon>Bacillariophyceae</taxon>
        <taxon>Bacillariophycidae</taxon>
        <taxon>Naviculales</taxon>
        <taxon>Naviculaceae</taxon>
        <taxon>Fistulifera</taxon>
    </lineage>
</organism>
<evidence type="ECO:0000313" key="2">
    <source>
        <dbReference type="Proteomes" id="UP000198406"/>
    </source>
</evidence>
<name>A0A1Z5JCE3_FISSO</name>
<proteinExistence type="predicted"/>
<comment type="caution">
    <text evidence="1">The sequence shown here is derived from an EMBL/GenBank/DDBJ whole genome shotgun (WGS) entry which is preliminary data.</text>
</comment>
<accession>A0A1Z5JCE3</accession>
<gene>
    <name evidence="1" type="ORF">FisN_7Lh033</name>
</gene>
<keyword evidence="2" id="KW-1185">Reference proteome</keyword>
<dbReference type="OrthoDB" id="231523at2759"/>
<dbReference type="EMBL" id="BDSP01000044">
    <property type="protein sequence ID" value="GAX11667.1"/>
    <property type="molecule type" value="Genomic_DNA"/>
</dbReference>
<dbReference type="Proteomes" id="UP000198406">
    <property type="component" value="Unassembled WGS sequence"/>
</dbReference>
<sequence>MTLPCEVRRWNIVAFSAFLLLGLTRISIEQWRQLTPAEVVDQKDESNSNSGLKTTLAMKPDEEYANGNIVSIITGELRKEVKDKENLAVDEKLVKDDQEFTIEAVNNDTAHDTGNTTPQSSLDFIRANFPECLSETGIINLKNMGSYLPVLPSVQPRYDHYSCYVMKARYNCAHPPDYDKPEASDYELVLNLGHDNNSKPCRLRSLVDALGGPVGLSRRPTSTSDTVNNSLTRIALHGSSYVRQMWEAMVCGFREDITELQVKNPGPSISLSAIKKRGNTPIEFSEIGQPIRGISVIQQKRCHGARQNDLASFYHPSATQIPHKTISGCDDGIAMVRFQNATEVYYVFRAQMLSENALNRVYSDYFQIPLNNSTGVSAPVLSKFDALVWNVSTKKPKNMFPEGITAKNEFSVAHWLPSLKAMQRRDLGIYFGADNPWITKPPDGHPCMPGIPDDEVNLLLYVLYTGYTIK</sequence>
<dbReference type="InParanoid" id="A0A1Z5JCE3"/>